<evidence type="ECO:0000313" key="3">
    <source>
        <dbReference type="Proteomes" id="UP000013776"/>
    </source>
</evidence>
<reference evidence="2 3" key="1">
    <citation type="journal article" date="2013" name="MBio">
        <title>Genome sequencing of the plant pathogen Taphrina deformans, the causal agent of peach leaf curl.</title>
        <authorList>
            <person name="Cisse O.H."/>
            <person name="Almeida J.M.G.C.F."/>
            <person name="Fonseca A."/>
            <person name="Kumar A.A."/>
            <person name="Salojaervi J."/>
            <person name="Overmyer K."/>
            <person name="Hauser P.M."/>
            <person name="Pagni M."/>
        </authorList>
    </citation>
    <scope>NUCLEOTIDE SEQUENCE [LARGE SCALE GENOMIC DNA]</scope>
    <source>
        <strain evidence="3">PYCC 5710 / ATCC 11124 / CBS 356.35 / IMI 108563 / JCM 9778 / NBRC 8474</strain>
    </source>
</reference>
<dbReference type="AlphaFoldDB" id="R4X8X0"/>
<feature type="chain" id="PRO_5004373143" evidence="1">
    <location>
        <begin position="19"/>
        <end position="184"/>
    </location>
</feature>
<accession>R4X8X0</accession>
<protein>
    <submittedName>
        <fullName evidence="2">Uncharacterized protein</fullName>
    </submittedName>
</protein>
<dbReference type="InterPro" id="IPR027417">
    <property type="entry name" value="P-loop_NTPase"/>
</dbReference>
<proteinExistence type="predicted"/>
<sequence length="184" mass="20459">MPIRLLLHTLATSTPVTGDCIVFWQNAPKLVPTASPTSPSSTPSPPPKLIDATPLTIEQIWPMAIQYQKITLIGVDLLLPLKLATPHHIVSFIRSLSHDRQVTVILNSDDALRGKNDHDLLLRTLAHAADRVTALRELPSGRDKEFAGMVRFSRGVSCRSSPDFSEGERLYKYRENMMDATLHT</sequence>
<organism evidence="2 3">
    <name type="scientific">Taphrina deformans (strain PYCC 5710 / ATCC 11124 / CBS 356.35 / IMI 108563 / JCM 9778 / NBRC 8474)</name>
    <name type="common">Peach leaf curl fungus</name>
    <name type="synonym">Lalaria deformans</name>
    <dbReference type="NCBI Taxonomy" id="1097556"/>
    <lineage>
        <taxon>Eukaryota</taxon>
        <taxon>Fungi</taxon>
        <taxon>Dikarya</taxon>
        <taxon>Ascomycota</taxon>
        <taxon>Taphrinomycotina</taxon>
        <taxon>Taphrinomycetes</taxon>
        <taxon>Taphrinales</taxon>
        <taxon>Taphrinaceae</taxon>
        <taxon>Taphrina</taxon>
    </lineage>
</organism>
<dbReference type="Proteomes" id="UP000013776">
    <property type="component" value="Unassembled WGS sequence"/>
</dbReference>
<dbReference type="EMBL" id="CAHR02000070">
    <property type="protein sequence ID" value="CCG82104.1"/>
    <property type="molecule type" value="Genomic_DNA"/>
</dbReference>
<dbReference type="Gene3D" id="3.40.50.300">
    <property type="entry name" value="P-loop containing nucleotide triphosphate hydrolases"/>
    <property type="match status" value="1"/>
</dbReference>
<dbReference type="VEuPathDB" id="FungiDB:TAPDE_002043"/>
<comment type="caution">
    <text evidence="2">The sequence shown here is derived from an EMBL/GenBank/DDBJ whole genome shotgun (WGS) entry which is preliminary data.</text>
</comment>
<dbReference type="OrthoDB" id="10461866at2759"/>
<feature type="signal peptide" evidence="1">
    <location>
        <begin position="1"/>
        <end position="18"/>
    </location>
</feature>
<keyword evidence="3" id="KW-1185">Reference proteome</keyword>
<evidence type="ECO:0000313" key="2">
    <source>
        <dbReference type="EMBL" id="CCG82104.1"/>
    </source>
</evidence>
<keyword evidence="1" id="KW-0732">Signal</keyword>
<evidence type="ECO:0000256" key="1">
    <source>
        <dbReference type="SAM" id="SignalP"/>
    </source>
</evidence>
<name>R4X8X0_TAPDE</name>
<gene>
    <name evidence="2" type="ORF">TAPDE_002043</name>
</gene>